<proteinExistence type="predicted"/>
<dbReference type="EMBL" id="QRNS01000071">
    <property type="protein sequence ID" value="RHK59063.1"/>
    <property type="molecule type" value="Genomic_DNA"/>
</dbReference>
<dbReference type="AlphaFoldDB" id="A0A415H0R5"/>
<comment type="caution">
    <text evidence="1">The sequence shown here is derived from an EMBL/GenBank/DDBJ whole genome shotgun (WGS) entry which is preliminary data.</text>
</comment>
<dbReference type="InterPro" id="IPR001539">
    <property type="entry name" value="Peptidase_U32"/>
</dbReference>
<sequence>MLVKKLILGFPVEQNIVLDIQKKLVNILDMGEDCSLCQMDQILKTGITSIKIIGRELDCKLSSTITYVYNFMLQKLYEGMSIQDTLSLIKKNIDFSFWQKNFCDVNRCKYVNSQYYI</sequence>
<dbReference type="Proteomes" id="UP000284152">
    <property type="component" value="Unassembled WGS sequence"/>
</dbReference>
<name>A0A415H0R5_9FIRM</name>
<evidence type="ECO:0000313" key="1">
    <source>
        <dbReference type="EMBL" id="RHK59063.1"/>
    </source>
</evidence>
<accession>A0A415H0R5</accession>
<organism evidence="1 2">
    <name type="scientific">Dorea formicigenerans</name>
    <dbReference type="NCBI Taxonomy" id="39486"/>
    <lineage>
        <taxon>Bacteria</taxon>
        <taxon>Bacillati</taxon>
        <taxon>Bacillota</taxon>
        <taxon>Clostridia</taxon>
        <taxon>Lachnospirales</taxon>
        <taxon>Lachnospiraceae</taxon>
        <taxon>Dorea</taxon>
    </lineage>
</organism>
<evidence type="ECO:0000313" key="2">
    <source>
        <dbReference type="Proteomes" id="UP000284152"/>
    </source>
</evidence>
<protein>
    <submittedName>
        <fullName evidence="1">Uncharacterized protein</fullName>
    </submittedName>
</protein>
<dbReference type="Pfam" id="PF01136">
    <property type="entry name" value="Peptidase_U32"/>
    <property type="match status" value="1"/>
</dbReference>
<reference evidence="1 2" key="1">
    <citation type="submission" date="2018-08" db="EMBL/GenBank/DDBJ databases">
        <title>A genome reference for cultivated species of the human gut microbiota.</title>
        <authorList>
            <person name="Zou Y."/>
            <person name="Xue W."/>
            <person name="Luo G."/>
        </authorList>
    </citation>
    <scope>NUCLEOTIDE SEQUENCE [LARGE SCALE GENOMIC DNA]</scope>
    <source>
        <strain evidence="1 2">AF42-21</strain>
    </source>
</reference>
<gene>
    <name evidence="1" type="ORF">DW054_16585</name>
</gene>